<keyword evidence="1" id="KW-1133">Transmembrane helix</keyword>
<evidence type="ECO:0000313" key="2">
    <source>
        <dbReference type="EMBL" id="QHS91239.1"/>
    </source>
</evidence>
<reference evidence="2" key="1">
    <citation type="journal article" date="2020" name="Nature">
        <title>Giant virus diversity and host interactions through global metagenomics.</title>
        <authorList>
            <person name="Schulz F."/>
            <person name="Roux S."/>
            <person name="Paez-Espino D."/>
            <person name="Jungbluth S."/>
            <person name="Walsh D.A."/>
            <person name="Denef V.J."/>
            <person name="McMahon K.D."/>
            <person name="Konstantinidis K.T."/>
            <person name="Eloe-Fadrosh E.A."/>
            <person name="Kyrpides N.C."/>
            <person name="Woyke T."/>
        </authorList>
    </citation>
    <scope>NUCLEOTIDE SEQUENCE</scope>
    <source>
        <strain evidence="2">GVMAG-M-3300013004-44</strain>
    </source>
</reference>
<sequence length="148" mass="16567">MYTNFNICGVLLFPWMPEWIQDVIRASTFLILLAVSTVWFSDNVIEVYHDLVDSFTPDGVIIPDSIKTEIAIACDIALHIIPCMVLGLPHYVISLFIAYGILVLYYTMSYHRLSSIYSPKCSFDQGMVVAGIVGAMTAIWLGSISFFV</sequence>
<organism evidence="2">
    <name type="scientific">viral metagenome</name>
    <dbReference type="NCBI Taxonomy" id="1070528"/>
    <lineage>
        <taxon>unclassified sequences</taxon>
        <taxon>metagenomes</taxon>
        <taxon>organismal metagenomes</taxon>
    </lineage>
</organism>
<feature type="transmembrane region" description="Helical" evidence="1">
    <location>
        <begin position="88"/>
        <end position="106"/>
    </location>
</feature>
<dbReference type="AlphaFoldDB" id="A0A6C0BI57"/>
<protein>
    <submittedName>
        <fullName evidence="2">Uncharacterized protein</fullName>
    </submittedName>
</protein>
<name>A0A6C0BI57_9ZZZZ</name>
<evidence type="ECO:0000256" key="1">
    <source>
        <dbReference type="SAM" id="Phobius"/>
    </source>
</evidence>
<keyword evidence="1" id="KW-0472">Membrane</keyword>
<feature type="transmembrane region" description="Helical" evidence="1">
    <location>
        <begin position="127"/>
        <end position="147"/>
    </location>
</feature>
<dbReference type="EMBL" id="MN739157">
    <property type="protein sequence ID" value="QHS91239.1"/>
    <property type="molecule type" value="Genomic_DNA"/>
</dbReference>
<keyword evidence="1" id="KW-0812">Transmembrane</keyword>
<proteinExistence type="predicted"/>
<accession>A0A6C0BI57</accession>